<protein>
    <submittedName>
        <fullName evidence="1">Uncharacterized protein</fullName>
    </submittedName>
</protein>
<dbReference type="AlphaFoldDB" id="A0A6N8GMV1"/>
<proteinExistence type="predicted"/>
<gene>
    <name evidence="1" type="ORF">GMA12_02965</name>
</gene>
<sequence>MRDELERRVLQIGLMRRIGQVDTAEMMQLLRELLKHGDITEEPVGRVLEERLLTEAEHVNR</sequence>
<reference evidence="1 2" key="1">
    <citation type="submission" date="2019-12" db="EMBL/GenBank/DDBJ databases">
        <authorList>
            <person name="Shi Y."/>
        </authorList>
    </citation>
    <scope>NUCLEOTIDE SEQUENCE [LARGE SCALE GENOMIC DNA]</scope>
    <source>
        <strain evidence="1 2">JCM 17929</strain>
    </source>
</reference>
<accession>A0A6N8GMV1</accession>
<comment type="caution">
    <text evidence="1">The sequence shown here is derived from an EMBL/GenBank/DDBJ whole genome shotgun (WGS) entry which is preliminary data.</text>
</comment>
<keyword evidence="2" id="KW-1185">Reference proteome</keyword>
<evidence type="ECO:0000313" key="2">
    <source>
        <dbReference type="Proteomes" id="UP000436989"/>
    </source>
</evidence>
<dbReference type="Proteomes" id="UP000436989">
    <property type="component" value="Unassembled WGS sequence"/>
</dbReference>
<dbReference type="RefSeq" id="WP_156267052.1">
    <property type="nucleotide sequence ID" value="NZ_WOGU01000002.1"/>
</dbReference>
<evidence type="ECO:0000313" key="1">
    <source>
        <dbReference type="EMBL" id="MUN62114.1"/>
    </source>
</evidence>
<organism evidence="1 2">
    <name type="scientific">Kocuria sediminis</name>
    <dbReference type="NCBI Taxonomy" id="1038857"/>
    <lineage>
        <taxon>Bacteria</taxon>
        <taxon>Bacillati</taxon>
        <taxon>Actinomycetota</taxon>
        <taxon>Actinomycetes</taxon>
        <taxon>Micrococcales</taxon>
        <taxon>Micrococcaceae</taxon>
        <taxon>Kocuria</taxon>
    </lineage>
</organism>
<dbReference type="EMBL" id="WOGU01000002">
    <property type="protein sequence ID" value="MUN62114.1"/>
    <property type="molecule type" value="Genomic_DNA"/>
</dbReference>
<name>A0A6N8GMV1_9MICC</name>